<name>A0A7J7LTE1_9MAGN</name>
<gene>
    <name evidence="1" type="ORF">GIB67_007965</name>
</gene>
<reference evidence="1 2" key="1">
    <citation type="journal article" date="2020" name="IScience">
        <title>Genome Sequencing of the Endangered Kingdonia uniflora (Circaeasteraceae, Ranunculales) Reveals Potential Mechanisms of Evolutionary Specialization.</title>
        <authorList>
            <person name="Sun Y."/>
            <person name="Deng T."/>
            <person name="Zhang A."/>
            <person name="Moore M.J."/>
            <person name="Landis J.B."/>
            <person name="Lin N."/>
            <person name="Zhang H."/>
            <person name="Zhang X."/>
            <person name="Huang J."/>
            <person name="Zhang X."/>
            <person name="Sun H."/>
            <person name="Wang H."/>
        </authorList>
    </citation>
    <scope>NUCLEOTIDE SEQUENCE [LARGE SCALE GENOMIC DNA]</scope>
    <source>
        <strain evidence="1">TB1705</strain>
        <tissue evidence="1">Leaf</tissue>
    </source>
</reference>
<dbReference type="Proteomes" id="UP000541444">
    <property type="component" value="Unassembled WGS sequence"/>
</dbReference>
<sequence>MVPLNTVEQSPSNIFEQSLPNTIEAINEGVFKHSKTYIEDGDEVQVTRGSQIQNLKGFKALKAGGAGNFLSLKKLREHYAYKLEKDLSDDDDVGYFGIYQRKQACVNEDGDTPVDYYEAGGEQYHASLNEHVTLSPNAHDTMPTRDESCGLDQQIKVLNDELQKLKEDKDEDSEANIKLVQALKEKFKDNESLKVVNALLMEQIDLQLAPATPLAILQSHQPMTEINLAKKYDDLLSAHEELKKKLIAKEDFILNWTSKYKEEVVRVTEETNDLEVWRQLLKKALESEGMGDMGDPMFEELFDHNERFFTIAQQGPKVDYQEDLVSTGLTIENIFITKRENMAKKKKLQEVLFQSWMKYLLDVHSVKISDSNSVFRVLATILHQNQHKFLDVMKSLNSFPYKDPAFWKSIFSQIMGIQFTPAGEKAYKSLL</sequence>
<accession>A0A7J7LTE1</accession>
<protein>
    <submittedName>
        <fullName evidence="1">Uncharacterized protein</fullName>
    </submittedName>
</protein>
<evidence type="ECO:0000313" key="2">
    <source>
        <dbReference type="Proteomes" id="UP000541444"/>
    </source>
</evidence>
<organism evidence="1 2">
    <name type="scientific">Kingdonia uniflora</name>
    <dbReference type="NCBI Taxonomy" id="39325"/>
    <lineage>
        <taxon>Eukaryota</taxon>
        <taxon>Viridiplantae</taxon>
        <taxon>Streptophyta</taxon>
        <taxon>Embryophyta</taxon>
        <taxon>Tracheophyta</taxon>
        <taxon>Spermatophyta</taxon>
        <taxon>Magnoliopsida</taxon>
        <taxon>Ranunculales</taxon>
        <taxon>Circaeasteraceae</taxon>
        <taxon>Kingdonia</taxon>
    </lineage>
</organism>
<evidence type="ECO:0000313" key="1">
    <source>
        <dbReference type="EMBL" id="KAF6145946.1"/>
    </source>
</evidence>
<dbReference type="AlphaFoldDB" id="A0A7J7LTE1"/>
<comment type="caution">
    <text evidence="1">The sequence shown here is derived from an EMBL/GenBank/DDBJ whole genome shotgun (WGS) entry which is preliminary data.</text>
</comment>
<keyword evidence="2" id="KW-1185">Reference proteome</keyword>
<dbReference type="EMBL" id="JACGCM010002021">
    <property type="protein sequence ID" value="KAF6145946.1"/>
    <property type="molecule type" value="Genomic_DNA"/>
</dbReference>
<proteinExistence type="predicted"/>